<proteinExistence type="predicted"/>
<keyword evidence="1" id="KW-0547">Nucleotide-binding</keyword>
<dbReference type="Gene3D" id="3.30.565.10">
    <property type="entry name" value="Histidine kinase-like ATPase, C-terminal domain"/>
    <property type="match status" value="1"/>
</dbReference>
<dbReference type="PANTHER" id="PTHR35526">
    <property type="entry name" value="ANTI-SIGMA-F FACTOR RSBW-RELATED"/>
    <property type="match status" value="1"/>
</dbReference>
<name>A0A420V8L7_9ACTN</name>
<dbReference type="InterPro" id="IPR050267">
    <property type="entry name" value="Anti-sigma-factor_SerPK"/>
</dbReference>
<gene>
    <name evidence="1" type="ORF">SFRA_006090</name>
</gene>
<keyword evidence="1" id="KW-0067">ATP-binding</keyword>
<dbReference type="RefSeq" id="WP_050363943.1">
    <property type="nucleotide sequence ID" value="NZ_CP134822.1"/>
</dbReference>
<dbReference type="GO" id="GO:0005524">
    <property type="term" value="F:ATP binding"/>
    <property type="evidence" value="ECO:0007669"/>
    <property type="project" value="UniProtKB-KW"/>
</dbReference>
<dbReference type="OrthoDB" id="3214274at2"/>
<keyword evidence="2" id="KW-1185">Reference proteome</keyword>
<evidence type="ECO:0000313" key="2">
    <source>
        <dbReference type="Proteomes" id="UP000028058"/>
    </source>
</evidence>
<organism evidence="1 2">
    <name type="scientific">Streptomyces xinghaiensis</name>
    <dbReference type="NCBI Taxonomy" id="1038928"/>
    <lineage>
        <taxon>Bacteria</taxon>
        <taxon>Bacillati</taxon>
        <taxon>Actinomycetota</taxon>
        <taxon>Actinomycetes</taxon>
        <taxon>Kitasatosporales</taxon>
        <taxon>Streptomycetaceae</taxon>
        <taxon>Streptomyces</taxon>
    </lineage>
</organism>
<accession>A0A420V8L7</accession>
<dbReference type="InterPro" id="IPR036890">
    <property type="entry name" value="HATPase_C_sf"/>
</dbReference>
<dbReference type="PANTHER" id="PTHR35526:SF3">
    <property type="entry name" value="ANTI-SIGMA-F FACTOR RSBW"/>
    <property type="match status" value="1"/>
</dbReference>
<dbReference type="Proteomes" id="UP000028058">
    <property type="component" value="Unassembled WGS sequence"/>
</dbReference>
<reference evidence="1 2" key="1">
    <citation type="journal article" date="2014" name="Genome Announc.">
        <title>Draft Genome Sequence of Streptomyces fradiae ATCC 19609, a Strain Highly Sensitive to Antibiotics.</title>
        <authorList>
            <person name="Bekker O.B."/>
            <person name="Klimina K.M."/>
            <person name="Vatlin A.A."/>
            <person name="Zakharevich N.V."/>
            <person name="Kasianov A.S."/>
            <person name="Danilenko V.N."/>
        </authorList>
    </citation>
    <scope>NUCLEOTIDE SEQUENCE [LARGE SCALE GENOMIC DNA]</scope>
    <source>
        <strain evidence="1 2">ATCC 19609</strain>
    </source>
</reference>
<dbReference type="CDD" id="cd16936">
    <property type="entry name" value="HATPase_RsbW-like"/>
    <property type="match status" value="1"/>
</dbReference>
<evidence type="ECO:0000313" key="1">
    <source>
        <dbReference type="EMBL" id="RKM98288.1"/>
    </source>
</evidence>
<protein>
    <submittedName>
        <fullName evidence="1">ATP-binding protein</fullName>
    </submittedName>
</protein>
<comment type="caution">
    <text evidence="1">The sequence shown here is derived from an EMBL/GenBank/DDBJ whole genome shotgun (WGS) entry which is preliminary data.</text>
</comment>
<dbReference type="AlphaFoldDB" id="A0A420V8L7"/>
<dbReference type="EMBL" id="JNAD02000002">
    <property type="protein sequence ID" value="RKM98288.1"/>
    <property type="molecule type" value="Genomic_DNA"/>
</dbReference>
<sequence>MPPPAPYPVPTPFGGPWEYALRFPGDPRGPGVARATLRAVLTAHHLGELADRAELLTSELTTNAVRYSKGPAAVLLRWAAPILRVSVSDPCPEFPAPRVPVGPVAVDAERGRGLLILDLLADAWGDCCAEEPALGSVGKSIWFELILGAGPPSSDAPALAA</sequence>